<protein>
    <recommendedName>
        <fullName evidence="4">HTH araC/xylS-type domain-containing protein</fullName>
    </recommendedName>
</protein>
<organism evidence="5 6">
    <name type="scientific">Terrabacter tumescens</name>
    <dbReference type="NCBI Taxonomy" id="60443"/>
    <lineage>
        <taxon>Bacteria</taxon>
        <taxon>Bacillati</taxon>
        <taxon>Actinomycetota</taxon>
        <taxon>Actinomycetes</taxon>
        <taxon>Micrococcales</taxon>
        <taxon>Intrasporangiaceae</taxon>
        <taxon>Terrabacter</taxon>
    </lineage>
</organism>
<evidence type="ECO:0000256" key="1">
    <source>
        <dbReference type="ARBA" id="ARBA00023015"/>
    </source>
</evidence>
<evidence type="ECO:0000313" key="6">
    <source>
        <dbReference type="Proteomes" id="UP000623461"/>
    </source>
</evidence>
<proteinExistence type="predicted"/>
<accession>A0ABQ2I4A6</accession>
<dbReference type="PRINTS" id="PR00032">
    <property type="entry name" value="HTHARAC"/>
</dbReference>
<keyword evidence="3" id="KW-0804">Transcription</keyword>
<dbReference type="Gene3D" id="1.10.10.60">
    <property type="entry name" value="Homeodomain-like"/>
    <property type="match status" value="1"/>
</dbReference>
<dbReference type="PROSITE" id="PS01124">
    <property type="entry name" value="HTH_ARAC_FAMILY_2"/>
    <property type="match status" value="1"/>
</dbReference>
<evidence type="ECO:0000256" key="3">
    <source>
        <dbReference type="ARBA" id="ARBA00023163"/>
    </source>
</evidence>
<comment type="caution">
    <text evidence="5">The sequence shown here is derived from an EMBL/GenBank/DDBJ whole genome shotgun (WGS) entry which is preliminary data.</text>
</comment>
<dbReference type="EMBL" id="BMNZ01000005">
    <property type="protein sequence ID" value="GGM98276.1"/>
    <property type="molecule type" value="Genomic_DNA"/>
</dbReference>
<evidence type="ECO:0000256" key="2">
    <source>
        <dbReference type="ARBA" id="ARBA00023125"/>
    </source>
</evidence>
<reference evidence="6" key="1">
    <citation type="journal article" date="2019" name="Int. J. Syst. Evol. Microbiol.">
        <title>The Global Catalogue of Microorganisms (GCM) 10K type strain sequencing project: providing services to taxonomists for standard genome sequencing and annotation.</title>
        <authorList>
            <consortium name="The Broad Institute Genomics Platform"/>
            <consortium name="The Broad Institute Genome Sequencing Center for Infectious Disease"/>
            <person name="Wu L."/>
            <person name="Ma J."/>
        </authorList>
    </citation>
    <scope>NUCLEOTIDE SEQUENCE [LARGE SCALE GENOMIC DNA]</scope>
    <source>
        <strain evidence="6">JCM 1365</strain>
    </source>
</reference>
<dbReference type="Proteomes" id="UP000623461">
    <property type="component" value="Unassembled WGS sequence"/>
</dbReference>
<keyword evidence="1" id="KW-0805">Transcription regulation</keyword>
<feature type="domain" description="HTH araC/xylS-type" evidence="4">
    <location>
        <begin position="240"/>
        <end position="340"/>
    </location>
</feature>
<dbReference type="InterPro" id="IPR009057">
    <property type="entry name" value="Homeodomain-like_sf"/>
</dbReference>
<dbReference type="PANTHER" id="PTHR46796">
    <property type="entry name" value="HTH-TYPE TRANSCRIPTIONAL ACTIVATOR RHAS-RELATED"/>
    <property type="match status" value="1"/>
</dbReference>
<dbReference type="InterPro" id="IPR018062">
    <property type="entry name" value="HTH_AraC-typ_CS"/>
</dbReference>
<dbReference type="InterPro" id="IPR018060">
    <property type="entry name" value="HTH_AraC"/>
</dbReference>
<dbReference type="InterPro" id="IPR020449">
    <property type="entry name" value="Tscrpt_reg_AraC-type_HTH"/>
</dbReference>
<gene>
    <name evidence="5" type="ORF">GCM10009721_26570</name>
</gene>
<dbReference type="PROSITE" id="PS00041">
    <property type="entry name" value="HTH_ARAC_FAMILY_1"/>
    <property type="match status" value="1"/>
</dbReference>
<dbReference type="PANTHER" id="PTHR46796:SF12">
    <property type="entry name" value="HTH-TYPE DNA-BINDING TRANSCRIPTIONAL ACTIVATOR EUTR"/>
    <property type="match status" value="1"/>
</dbReference>
<dbReference type="Pfam" id="PF12833">
    <property type="entry name" value="HTH_18"/>
    <property type="match status" value="1"/>
</dbReference>
<dbReference type="SUPFAM" id="SSF46689">
    <property type="entry name" value="Homeodomain-like"/>
    <property type="match status" value="2"/>
</dbReference>
<dbReference type="InterPro" id="IPR050204">
    <property type="entry name" value="AraC_XylS_family_regulators"/>
</dbReference>
<name>A0ABQ2I4A6_9MICO</name>
<keyword evidence="2" id="KW-0238">DNA-binding</keyword>
<evidence type="ECO:0000259" key="4">
    <source>
        <dbReference type="PROSITE" id="PS01124"/>
    </source>
</evidence>
<keyword evidence="6" id="KW-1185">Reference proteome</keyword>
<sequence length="343" mass="36825">MPEALFARSGRDYRQIMTVVTHADAEAPLAGPLARASASPTELRDAMRSMSVQHEVEPLTGLLDGLATGARLGDVHLAFVRYGAPARVVAAPTGSLVCWTVPLGPMGVSIGGQPPSVRTEGFLLAPDDFTTMLPSPERGAVVITASTDSLTRHLRALSGGVEVPRVTVGSGPARPEARGLIDSAWRHAARTLRAAPAAWDRQADLLEEVLLTSLLLELPTDAAHHLEGQARRSPAAVHADRAVQWLQEQLTEPVTMARWAAGVGLSVRHLQKVFHEVHGCSPGDYVVQARLDLAHHLLLTSSTDRTVTSIATEVGFTHMGRFAALYRRRYGVAPSDARLRRMG</sequence>
<dbReference type="SMART" id="SM00342">
    <property type="entry name" value="HTH_ARAC"/>
    <property type="match status" value="1"/>
</dbReference>
<evidence type="ECO:0000313" key="5">
    <source>
        <dbReference type="EMBL" id="GGM98276.1"/>
    </source>
</evidence>